<dbReference type="RefSeq" id="WP_143468997.1">
    <property type="nucleotide sequence ID" value="NZ_JPGK01000011.1"/>
</dbReference>
<feature type="transmembrane region" description="Helical" evidence="1">
    <location>
        <begin position="56"/>
        <end position="77"/>
    </location>
</feature>
<evidence type="ECO:0000256" key="1">
    <source>
        <dbReference type="SAM" id="Phobius"/>
    </source>
</evidence>
<reference evidence="2 3" key="1">
    <citation type="submission" date="2014-06" db="EMBL/GenBank/DDBJ databases">
        <title>Draft genome sequence of iron oxidizing acidophile Leptospirillum ferriphilum DSM14647.</title>
        <authorList>
            <person name="Cardenas J.P."/>
            <person name="Lazcano M."/>
            <person name="Ossandon F.J."/>
            <person name="Corbett M."/>
            <person name="Holmes D.S."/>
            <person name="Watkin E."/>
        </authorList>
    </citation>
    <scope>NUCLEOTIDE SEQUENCE [LARGE SCALE GENOMIC DNA]</scope>
    <source>
        <strain evidence="2 3">DSM 14647</strain>
    </source>
</reference>
<dbReference type="InterPro" id="IPR037185">
    <property type="entry name" value="EmrE-like"/>
</dbReference>
<keyword evidence="1" id="KW-0472">Membrane</keyword>
<feature type="transmembrane region" description="Helical" evidence="1">
    <location>
        <begin position="134"/>
        <end position="154"/>
    </location>
</feature>
<comment type="caution">
    <text evidence="2">The sequence shown here is derived from an EMBL/GenBank/DDBJ whole genome shotgun (WGS) entry which is preliminary data.</text>
</comment>
<keyword evidence="1" id="KW-0812">Transmembrane</keyword>
<name>A0A094X2N1_9BACT</name>
<dbReference type="PATRIC" id="fig|178606.4.peg.2422"/>
<keyword evidence="1" id="KW-1133">Transmembrane helix</keyword>
<dbReference type="EMBL" id="JPGK01000011">
    <property type="protein sequence ID" value="KGA92829.1"/>
    <property type="molecule type" value="Genomic_DNA"/>
</dbReference>
<dbReference type="SUPFAM" id="SSF103481">
    <property type="entry name" value="Multidrug resistance efflux transporter EmrE"/>
    <property type="match status" value="1"/>
</dbReference>
<evidence type="ECO:0000313" key="2">
    <source>
        <dbReference type="EMBL" id="KGA92829.1"/>
    </source>
</evidence>
<dbReference type="Gene3D" id="1.10.3730.20">
    <property type="match status" value="1"/>
</dbReference>
<sequence>MNLSILKKPIREENEPVHVPTVENERHPNRCPNKTKVRLLEEIRKISAPVSAEKPLWYVFLLMAIGLASEAWGFVLIKKGLLQHPPAGPFLSGSHLAAVFFQLVSTPLVLLGTALEALHFGVLMELLSFGEVSFIIPLTSVGYVLTPLTALFLLHETIPPERWAGIVLVCAGVFVLLRYKTPS</sequence>
<organism evidence="2 3">
    <name type="scientific">Leptospirillum ferriphilum</name>
    <dbReference type="NCBI Taxonomy" id="178606"/>
    <lineage>
        <taxon>Bacteria</taxon>
        <taxon>Pseudomonadati</taxon>
        <taxon>Nitrospirota</taxon>
        <taxon>Nitrospiria</taxon>
        <taxon>Nitrospirales</taxon>
        <taxon>Nitrospiraceae</taxon>
        <taxon>Leptospirillum</taxon>
    </lineage>
</organism>
<feature type="transmembrane region" description="Helical" evidence="1">
    <location>
        <begin position="163"/>
        <end position="179"/>
    </location>
</feature>
<dbReference type="Proteomes" id="UP000029452">
    <property type="component" value="Unassembled WGS sequence"/>
</dbReference>
<feature type="transmembrane region" description="Helical" evidence="1">
    <location>
        <begin position="98"/>
        <end position="122"/>
    </location>
</feature>
<protein>
    <recommendedName>
        <fullName evidence="4">EamA domain-containing protein</fullName>
    </recommendedName>
</protein>
<dbReference type="OrthoDB" id="161540at2"/>
<accession>A0A094X2N1</accession>
<proteinExistence type="predicted"/>
<dbReference type="AlphaFoldDB" id="A0A094X2N1"/>
<evidence type="ECO:0000313" key="3">
    <source>
        <dbReference type="Proteomes" id="UP000029452"/>
    </source>
</evidence>
<gene>
    <name evidence="2" type="ORF">LptCag_1663</name>
</gene>
<evidence type="ECO:0008006" key="4">
    <source>
        <dbReference type="Google" id="ProtNLM"/>
    </source>
</evidence>